<dbReference type="AlphaFoldDB" id="A0A9D4PP57"/>
<name>A0A9D4PP57_RHISA</name>
<protein>
    <submittedName>
        <fullName evidence="1">Uncharacterized protein</fullName>
    </submittedName>
</protein>
<sequence length="120" mass="13137">MALLRVIRESPYTLIFVDPAVVSHEARVTSAASISGPIAVKSEQAVIALALLDEARNIFIDSKAMIRALASVSVTEEGNRILDGRVMRPHTITWLPVHLDSQLDSFHSLNDITHVQARAL</sequence>
<comment type="caution">
    <text evidence="1">The sequence shown here is derived from an EMBL/GenBank/DDBJ whole genome shotgun (WGS) entry which is preliminary data.</text>
</comment>
<gene>
    <name evidence="1" type="ORF">HPB52_013363</name>
</gene>
<proteinExistence type="predicted"/>
<reference evidence="1" key="1">
    <citation type="journal article" date="2020" name="Cell">
        <title>Large-Scale Comparative Analyses of Tick Genomes Elucidate Their Genetic Diversity and Vector Capacities.</title>
        <authorList>
            <consortium name="Tick Genome and Microbiome Consortium (TIGMIC)"/>
            <person name="Jia N."/>
            <person name="Wang J."/>
            <person name="Shi W."/>
            <person name="Du L."/>
            <person name="Sun Y."/>
            <person name="Zhan W."/>
            <person name="Jiang J.F."/>
            <person name="Wang Q."/>
            <person name="Zhang B."/>
            <person name="Ji P."/>
            <person name="Bell-Sakyi L."/>
            <person name="Cui X.M."/>
            <person name="Yuan T.T."/>
            <person name="Jiang B.G."/>
            <person name="Yang W.F."/>
            <person name="Lam T.T."/>
            <person name="Chang Q.C."/>
            <person name="Ding S.J."/>
            <person name="Wang X.J."/>
            <person name="Zhu J.G."/>
            <person name="Ruan X.D."/>
            <person name="Zhao L."/>
            <person name="Wei J.T."/>
            <person name="Ye R.Z."/>
            <person name="Que T.C."/>
            <person name="Du C.H."/>
            <person name="Zhou Y.H."/>
            <person name="Cheng J.X."/>
            <person name="Dai P.F."/>
            <person name="Guo W.B."/>
            <person name="Han X.H."/>
            <person name="Huang E.J."/>
            <person name="Li L.F."/>
            <person name="Wei W."/>
            <person name="Gao Y.C."/>
            <person name="Liu J.Z."/>
            <person name="Shao H.Z."/>
            <person name="Wang X."/>
            <person name="Wang C.C."/>
            <person name="Yang T.C."/>
            <person name="Huo Q.B."/>
            <person name="Li W."/>
            <person name="Chen H.Y."/>
            <person name="Chen S.E."/>
            <person name="Zhou L.G."/>
            <person name="Ni X.B."/>
            <person name="Tian J.H."/>
            <person name="Sheng Y."/>
            <person name="Liu T."/>
            <person name="Pan Y.S."/>
            <person name="Xia L.Y."/>
            <person name="Li J."/>
            <person name="Zhao F."/>
            <person name="Cao W.C."/>
        </authorList>
    </citation>
    <scope>NUCLEOTIDE SEQUENCE</scope>
    <source>
        <strain evidence="1">Rsan-2018</strain>
    </source>
</reference>
<dbReference type="EMBL" id="JABSTV010001252">
    <property type="protein sequence ID" value="KAH7947561.1"/>
    <property type="molecule type" value="Genomic_DNA"/>
</dbReference>
<evidence type="ECO:0000313" key="2">
    <source>
        <dbReference type="Proteomes" id="UP000821837"/>
    </source>
</evidence>
<organism evidence="1 2">
    <name type="scientific">Rhipicephalus sanguineus</name>
    <name type="common">Brown dog tick</name>
    <name type="synonym">Ixodes sanguineus</name>
    <dbReference type="NCBI Taxonomy" id="34632"/>
    <lineage>
        <taxon>Eukaryota</taxon>
        <taxon>Metazoa</taxon>
        <taxon>Ecdysozoa</taxon>
        <taxon>Arthropoda</taxon>
        <taxon>Chelicerata</taxon>
        <taxon>Arachnida</taxon>
        <taxon>Acari</taxon>
        <taxon>Parasitiformes</taxon>
        <taxon>Ixodida</taxon>
        <taxon>Ixodoidea</taxon>
        <taxon>Ixodidae</taxon>
        <taxon>Rhipicephalinae</taxon>
        <taxon>Rhipicephalus</taxon>
        <taxon>Rhipicephalus</taxon>
    </lineage>
</organism>
<accession>A0A9D4PP57</accession>
<keyword evidence="2" id="KW-1185">Reference proteome</keyword>
<evidence type="ECO:0000313" key="1">
    <source>
        <dbReference type="EMBL" id="KAH7947561.1"/>
    </source>
</evidence>
<dbReference type="Proteomes" id="UP000821837">
    <property type="component" value="Chromosome 6"/>
</dbReference>
<reference evidence="1" key="2">
    <citation type="submission" date="2021-09" db="EMBL/GenBank/DDBJ databases">
        <authorList>
            <person name="Jia N."/>
            <person name="Wang J."/>
            <person name="Shi W."/>
            <person name="Du L."/>
            <person name="Sun Y."/>
            <person name="Zhan W."/>
            <person name="Jiang J."/>
            <person name="Wang Q."/>
            <person name="Zhang B."/>
            <person name="Ji P."/>
            <person name="Sakyi L.B."/>
            <person name="Cui X."/>
            <person name="Yuan T."/>
            <person name="Jiang B."/>
            <person name="Yang W."/>
            <person name="Lam T.T.-Y."/>
            <person name="Chang Q."/>
            <person name="Ding S."/>
            <person name="Wang X."/>
            <person name="Zhu J."/>
            <person name="Ruan X."/>
            <person name="Zhao L."/>
            <person name="Wei J."/>
            <person name="Que T."/>
            <person name="Du C."/>
            <person name="Cheng J."/>
            <person name="Dai P."/>
            <person name="Han X."/>
            <person name="Huang E."/>
            <person name="Gao Y."/>
            <person name="Liu J."/>
            <person name="Shao H."/>
            <person name="Ye R."/>
            <person name="Li L."/>
            <person name="Wei W."/>
            <person name="Wang X."/>
            <person name="Wang C."/>
            <person name="Huo Q."/>
            <person name="Li W."/>
            <person name="Guo W."/>
            <person name="Chen H."/>
            <person name="Chen S."/>
            <person name="Zhou L."/>
            <person name="Zhou L."/>
            <person name="Ni X."/>
            <person name="Tian J."/>
            <person name="Zhou Y."/>
            <person name="Sheng Y."/>
            <person name="Liu T."/>
            <person name="Pan Y."/>
            <person name="Xia L."/>
            <person name="Li J."/>
            <person name="Zhao F."/>
            <person name="Cao W."/>
        </authorList>
    </citation>
    <scope>NUCLEOTIDE SEQUENCE</scope>
    <source>
        <strain evidence="1">Rsan-2018</strain>
        <tissue evidence="1">Larvae</tissue>
    </source>
</reference>